<dbReference type="GO" id="GO:0003785">
    <property type="term" value="F:actin monomer binding"/>
    <property type="evidence" value="ECO:0007669"/>
    <property type="project" value="TreeGrafter"/>
</dbReference>
<evidence type="ECO:0008006" key="4">
    <source>
        <dbReference type="Google" id="ProtNLM"/>
    </source>
</evidence>
<dbReference type="OMA" id="CARTTDF"/>
<dbReference type="STRING" id="645134.A0A0L0HI55"/>
<dbReference type="Gene3D" id="3.30.450.30">
    <property type="entry name" value="Dynein light chain 2a, cytoplasmic"/>
    <property type="match status" value="1"/>
</dbReference>
<dbReference type="VEuPathDB" id="FungiDB:SPPG_09157"/>
<organism evidence="2 3">
    <name type="scientific">Spizellomyces punctatus (strain DAOM BR117)</name>
    <dbReference type="NCBI Taxonomy" id="645134"/>
    <lineage>
        <taxon>Eukaryota</taxon>
        <taxon>Fungi</taxon>
        <taxon>Fungi incertae sedis</taxon>
        <taxon>Chytridiomycota</taxon>
        <taxon>Chytridiomycota incertae sedis</taxon>
        <taxon>Chytridiomycetes</taxon>
        <taxon>Spizellomycetales</taxon>
        <taxon>Spizellomycetaceae</taxon>
        <taxon>Spizellomyces</taxon>
    </lineage>
</organism>
<dbReference type="Pfam" id="PF00235">
    <property type="entry name" value="Profilin"/>
    <property type="match status" value="1"/>
</dbReference>
<evidence type="ECO:0000256" key="1">
    <source>
        <dbReference type="ARBA" id="ARBA00010058"/>
    </source>
</evidence>
<dbReference type="GO" id="GO:0005938">
    <property type="term" value="C:cell cortex"/>
    <property type="evidence" value="ECO:0007669"/>
    <property type="project" value="TreeGrafter"/>
</dbReference>
<gene>
    <name evidence="2" type="ORF">SPPG_09157</name>
</gene>
<dbReference type="InterPro" id="IPR005455">
    <property type="entry name" value="PFN_euk"/>
</dbReference>
<comment type="similarity">
    <text evidence="1">Belongs to the profilin family.</text>
</comment>
<dbReference type="EMBL" id="KQ257455">
    <property type="protein sequence ID" value="KND00797.1"/>
    <property type="molecule type" value="Genomic_DNA"/>
</dbReference>
<evidence type="ECO:0000313" key="3">
    <source>
        <dbReference type="Proteomes" id="UP000053201"/>
    </source>
</evidence>
<protein>
    <recommendedName>
        <fullName evidence="4">Profilin</fullName>
    </recommendedName>
</protein>
<reference evidence="2 3" key="1">
    <citation type="submission" date="2009-08" db="EMBL/GenBank/DDBJ databases">
        <title>The Genome Sequence of Spizellomyces punctatus strain DAOM BR117.</title>
        <authorList>
            <consortium name="The Broad Institute Genome Sequencing Platform"/>
            <person name="Russ C."/>
            <person name="Cuomo C."/>
            <person name="Shea T."/>
            <person name="Young S.K."/>
            <person name="Zeng Q."/>
            <person name="Koehrsen M."/>
            <person name="Haas B."/>
            <person name="Borodovsky M."/>
            <person name="Guigo R."/>
            <person name="Alvarado L."/>
            <person name="Berlin A."/>
            <person name="Bochicchio J."/>
            <person name="Borenstein D."/>
            <person name="Chapman S."/>
            <person name="Chen Z."/>
            <person name="Engels R."/>
            <person name="Freedman E."/>
            <person name="Gellesch M."/>
            <person name="Goldberg J."/>
            <person name="Griggs A."/>
            <person name="Gujja S."/>
            <person name="Heiman D."/>
            <person name="Hepburn T."/>
            <person name="Howarth C."/>
            <person name="Jen D."/>
            <person name="Larson L."/>
            <person name="Lewis B."/>
            <person name="Mehta T."/>
            <person name="Park D."/>
            <person name="Pearson M."/>
            <person name="Roberts A."/>
            <person name="Saif S."/>
            <person name="Shenoy N."/>
            <person name="Sisk P."/>
            <person name="Stolte C."/>
            <person name="Sykes S."/>
            <person name="Thomson T."/>
            <person name="Walk T."/>
            <person name="White J."/>
            <person name="Yandava C."/>
            <person name="Burger G."/>
            <person name="Gray M.W."/>
            <person name="Holland P.W.H."/>
            <person name="King N."/>
            <person name="Lang F.B.F."/>
            <person name="Roger A.J."/>
            <person name="Ruiz-Trillo I."/>
            <person name="Lander E."/>
            <person name="Nusbaum C."/>
        </authorList>
    </citation>
    <scope>NUCLEOTIDE SEQUENCE [LARGE SCALE GENOMIC DNA]</scope>
    <source>
        <strain evidence="2 3">DAOM BR117</strain>
    </source>
</reference>
<dbReference type="AlphaFoldDB" id="A0A0L0HI55"/>
<sequence>MAPSDWTRIQQGFENPREVRTHDAGITLMDVGYRAIRADRLAVYGKNGKAGIIIAKTQQYYIIGTYDSGMFASIAAEAVEKLADYLRKKNK</sequence>
<proteinExistence type="inferred from homology"/>
<dbReference type="PANTHER" id="PTHR11604:SF2">
    <property type="entry name" value="PROFILIN-4"/>
    <property type="match status" value="1"/>
</dbReference>
<accession>A0A0L0HI55</accession>
<evidence type="ECO:0000313" key="2">
    <source>
        <dbReference type="EMBL" id="KND00797.1"/>
    </source>
</evidence>
<name>A0A0L0HI55_SPIPD</name>
<dbReference type="RefSeq" id="XP_016608836.1">
    <property type="nucleotide sequence ID" value="XM_016757314.1"/>
</dbReference>
<keyword evidence="3" id="KW-1185">Reference proteome</keyword>
<dbReference type="eggNOG" id="KOG1755">
    <property type="taxonomic scope" value="Eukaryota"/>
</dbReference>
<dbReference type="SUPFAM" id="SSF55770">
    <property type="entry name" value="Profilin (actin-binding protein)"/>
    <property type="match status" value="1"/>
</dbReference>
<dbReference type="InParanoid" id="A0A0L0HI55"/>
<dbReference type="OrthoDB" id="421374at2759"/>
<dbReference type="GeneID" id="27692282"/>
<dbReference type="Proteomes" id="UP000053201">
    <property type="component" value="Unassembled WGS sequence"/>
</dbReference>
<dbReference type="PANTHER" id="PTHR11604">
    <property type="entry name" value="PROFILIN"/>
    <property type="match status" value="1"/>
</dbReference>
<dbReference type="InterPro" id="IPR036140">
    <property type="entry name" value="PFN_sf"/>
</dbReference>
<dbReference type="InterPro" id="IPR048278">
    <property type="entry name" value="PFN"/>
</dbReference>